<keyword evidence="10" id="KW-1185">Reference proteome</keyword>
<feature type="transmembrane region" description="Helical" evidence="8">
    <location>
        <begin position="63"/>
        <end position="87"/>
    </location>
</feature>
<dbReference type="InterPro" id="IPR047680">
    <property type="entry name" value="MarP-like"/>
</dbReference>
<keyword evidence="6 8" id="KW-1133">Transmembrane helix</keyword>
<comment type="subcellular location">
    <subcellularLocation>
        <location evidence="1">Membrane</location>
        <topology evidence="1">Multi-pass membrane protein</topology>
    </subcellularLocation>
</comment>
<dbReference type="Pfam" id="PF02674">
    <property type="entry name" value="Colicin_V"/>
    <property type="match status" value="1"/>
</dbReference>
<evidence type="ECO:0000256" key="2">
    <source>
        <dbReference type="ARBA" id="ARBA00010541"/>
    </source>
</evidence>
<dbReference type="NCBIfam" id="NF033740">
    <property type="entry name" value="MarP_fam_protase"/>
    <property type="match status" value="1"/>
</dbReference>
<keyword evidence="4 8" id="KW-0812">Transmembrane</keyword>
<dbReference type="Gene3D" id="2.40.10.10">
    <property type="entry name" value="Trypsin-like serine proteases"/>
    <property type="match status" value="2"/>
</dbReference>
<dbReference type="InterPro" id="IPR043504">
    <property type="entry name" value="Peptidase_S1_PA_chymotrypsin"/>
</dbReference>
<sequence length="402" mass="41313">MTASVVLDVLLLLLLLIQTVAGWREGFFVGLLSLAGLVGGAALGVVQLPRLVADQDPGVERTLVVVLGTVVLAILGRLVLGLVGLAIRRRVRWRPARTLDSVLGAVAGLLATSLVVWVVAGAARAAPLPQVVSAVTGSRVVAAVDAVVPGATSQVLQRFWATAEASGFPRVFTGVAAEPIPSVEPPGPVDAAAPGLVRAQPSIVKVTGVADSCRRGLEGSGFVVARLEDSARVVTNAHVVAGVERPLVQPQGVGPRYPATVVGFDPRTDLAVLDVPGLDAAPVPRSAELQRGDEAVVGGFPLDGPYTLAPARIRSVLQAEGRDIYDRDRVVREVYSVNTQVQPGNSGGPLLTPGGEVAGVVFARSLDDDQTGYVLTPVELDRVLAVVGNSTTPVGTGACTAA</sequence>
<dbReference type="EC" id="3.4.21.-" evidence="9"/>
<dbReference type="RefSeq" id="WP_380138784.1">
    <property type="nucleotide sequence ID" value="NZ_JBHLUI010000010.1"/>
</dbReference>
<dbReference type="InterPro" id="IPR051201">
    <property type="entry name" value="Chloro_Bact_Ser_Proteases"/>
</dbReference>
<evidence type="ECO:0000256" key="8">
    <source>
        <dbReference type="SAM" id="Phobius"/>
    </source>
</evidence>
<evidence type="ECO:0000256" key="1">
    <source>
        <dbReference type="ARBA" id="ARBA00004141"/>
    </source>
</evidence>
<comment type="caution">
    <text evidence="9">The sequence shown here is derived from an EMBL/GenBank/DDBJ whole genome shotgun (WGS) entry which is preliminary data.</text>
</comment>
<keyword evidence="5 9" id="KW-0378">Hydrolase</keyword>
<dbReference type="InterPro" id="IPR003825">
    <property type="entry name" value="Colicin-V_CvpA"/>
</dbReference>
<reference evidence="9 10" key="1">
    <citation type="submission" date="2024-09" db="EMBL/GenBank/DDBJ databases">
        <authorList>
            <person name="Sun Q."/>
            <person name="Mori K."/>
        </authorList>
    </citation>
    <scope>NUCLEOTIDE SEQUENCE [LARGE SCALE GENOMIC DNA]</scope>
    <source>
        <strain evidence="9 10">TISTR 1856</strain>
    </source>
</reference>
<organism evidence="9 10">
    <name type="scientific">Kineococcus gynurae</name>
    <dbReference type="NCBI Taxonomy" id="452979"/>
    <lineage>
        <taxon>Bacteria</taxon>
        <taxon>Bacillati</taxon>
        <taxon>Actinomycetota</taxon>
        <taxon>Actinomycetes</taxon>
        <taxon>Kineosporiales</taxon>
        <taxon>Kineosporiaceae</taxon>
        <taxon>Kineococcus</taxon>
    </lineage>
</organism>
<dbReference type="PANTHER" id="PTHR43343:SF3">
    <property type="entry name" value="PROTEASE DO-LIKE 8, CHLOROPLASTIC"/>
    <property type="match status" value="1"/>
</dbReference>
<evidence type="ECO:0000256" key="3">
    <source>
        <dbReference type="ARBA" id="ARBA00022670"/>
    </source>
</evidence>
<dbReference type="Pfam" id="PF13365">
    <property type="entry name" value="Trypsin_2"/>
    <property type="match status" value="1"/>
</dbReference>
<dbReference type="PANTHER" id="PTHR43343">
    <property type="entry name" value="PEPTIDASE S12"/>
    <property type="match status" value="1"/>
</dbReference>
<evidence type="ECO:0000256" key="5">
    <source>
        <dbReference type="ARBA" id="ARBA00022801"/>
    </source>
</evidence>
<dbReference type="SUPFAM" id="SSF50494">
    <property type="entry name" value="Trypsin-like serine proteases"/>
    <property type="match status" value="1"/>
</dbReference>
<dbReference type="InterPro" id="IPR001940">
    <property type="entry name" value="Peptidase_S1C"/>
</dbReference>
<keyword evidence="7 8" id="KW-0472">Membrane</keyword>
<gene>
    <name evidence="9" type="ORF">ACFFVI_11735</name>
</gene>
<dbReference type="GO" id="GO:0008233">
    <property type="term" value="F:peptidase activity"/>
    <property type="evidence" value="ECO:0007669"/>
    <property type="project" value="UniProtKB-KW"/>
</dbReference>
<dbReference type="PRINTS" id="PR00834">
    <property type="entry name" value="PROTEASES2C"/>
</dbReference>
<evidence type="ECO:0000256" key="7">
    <source>
        <dbReference type="ARBA" id="ARBA00023136"/>
    </source>
</evidence>
<name>A0ABV5LU73_9ACTN</name>
<comment type="similarity">
    <text evidence="2">Belongs to the peptidase S1C family.</text>
</comment>
<protein>
    <submittedName>
        <fullName evidence="9">MarP family serine protease</fullName>
        <ecNumber evidence="9">3.4.21.-</ecNumber>
    </submittedName>
</protein>
<dbReference type="GO" id="GO:0006508">
    <property type="term" value="P:proteolysis"/>
    <property type="evidence" value="ECO:0007669"/>
    <property type="project" value="UniProtKB-KW"/>
</dbReference>
<evidence type="ECO:0000313" key="9">
    <source>
        <dbReference type="EMBL" id="MFB9377637.1"/>
    </source>
</evidence>
<evidence type="ECO:0000313" key="10">
    <source>
        <dbReference type="Proteomes" id="UP001589748"/>
    </source>
</evidence>
<feature type="transmembrane region" description="Helical" evidence="8">
    <location>
        <begin position="99"/>
        <end position="120"/>
    </location>
</feature>
<proteinExistence type="inferred from homology"/>
<dbReference type="EMBL" id="JBHMDM010000005">
    <property type="protein sequence ID" value="MFB9377637.1"/>
    <property type="molecule type" value="Genomic_DNA"/>
</dbReference>
<accession>A0ABV5LU73</accession>
<dbReference type="Proteomes" id="UP001589748">
    <property type="component" value="Unassembled WGS sequence"/>
</dbReference>
<dbReference type="InterPro" id="IPR009003">
    <property type="entry name" value="Peptidase_S1_PA"/>
</dbReference>
<evidence type="ECO:0000256" key="4">
    <source>
        <dbReference type="ARBA" id="ARBA00022692"/>
    </source>
</evidence>
<evidence type="ECO:0000256" key="6">
    <source>
        <dbReference type="ARBA" id="ARBA00022989"/>
    </source>
</evidence>
<keyword evidence="3 9" id="KW-0645">Protease</keyword>